<name>A0AAD7SJP9_9TELE</name>
<gene>
    <name evidence="2" type="ORF">AAFF_G00347750</name>
</gene>
<evidence type="ECO:0000256" key="1">
    <source>
        <dbReference type="SAM" id="MobiDB-lite"/>
    </source>
</evidence>
<dbReference type="Proteomes" id="UP001221898">
    <property type="component" value="Unassembled WGS sequence"/>
</dbReference>
<dbReference type="AlphaFoldDB" id="A0AAD7SJP9"/>
<keyword evidence="3" id="KW-1185">Reference proteome</keyword>
<feature type="region of interest" description="Disordered" evidence="1">
    <location>
        <begin position="1"/>
        <end position="106"/>
    </location>
</feature>
<proteinExistence type="predicted"/>
<feature type="compositionally biased region" description="Basic and acidic residues" evidence="1">
    <location>
        <begin position="83"/>
        <end position="97"/>
    </location>
</feature>
<sequence>MGAVRKSSSFHHHATSHVQPGREGCASPFPKRPLGPSSRPFSAEVSQPTKSPAFDGSEHCQATADSRNKGVRDRDVVGGMKFSGDEHPITAERENASDKGALPAIL</sequence>
<evidence type="ECO:0000313" key="2">
    <source>
        <dbReference type="EMBL" id="KAJ8403907.1"/>
    </source>
</evidence>
<reference evidence="2" key="1">
    <citation type="journal article" date="2023" name="Science">
        <title>Genome structures resolve the early diversification of teleost fishes.</title>
        <authorList>
            <person name="Parey E."/>
            <person name="Louis A."/>
            <person name="Montfort J."/>
            <person name="Bouchez O."/>
            <person name="Roques C."/>
            <person name="Iampietro C."/>
            <person name="Lluch J."/>
            <person name="Castinel A."/>
            <person name="Donnadieu C."/>
            <person name="Desvignes T."/>
            <person name="Floi Bucao C."/>
            <person name="Jouanno E."/>
            <person name="Wen M."/>
            <person name="Mejri S."/>
            <person name="Dirks R."/>
            <person name="Jansen H."/>
            <person name="Henkel C."/>
            <person name="Chen W.J."/>
            <person name="Zahm M."/>
            <person name="Cabau C."/>
            <person name="Klopp C."/>
            <person name="Thompson A.W."/>
            <person name="Robinson-Rechavi M."/>
            <person name="Braasch I."/>
            <person name="Lecointre G."/>
            <person name="Bobe J."/>
            <person name="Postlethwait J.H."/>
            <person name="Berthelot C."/>
            <person name="Roest Crollius H."/>
            <person name="Guiguen Y."/>
        </authorList>
    </citation>
    <scope>NUCLEOTIDE SEQUENCE</scope>
    <source>
        <strain evidence="2">NC1722</strain>
    </source>
</reference>
<feature type="compositionally biased region" description="Basic and acidic residues" evidence="1">
    <location>
        <begin position="66"/>
        <end position="76"/>
    </location>
</feature>
<organism evidence="2 3">
    <name type="scientific">Aldrovandia affinis</name>
    <dbReference type="NCBI Taxonomy" id="143900"/>
    <lineage>
        <taxon>Eukaryota</taxon>
        <taxon>Metazoa</taxon>
        <taxon>Chordata</taxon>
        <taxon>Craniata</taxon>
        <taxon>Vertebrata</taxon>
        <taxon>Euteleostomi</taxon>
        <taxon>Actinopterygii</taxon>
        <taxon>Neopterygii</taxon>
        <taxon>Teleostei</taxon>
        <taxon>Notacanthiformes</taxon>
        <taxon>Halosauridae</taxon>
        <taxon>Aldrovandia</taxon>
    </lineage>
</organism>
<dbReference type="EMBL" id="JAINUG010000056">
    <property type="protein sequence ID" value="KAJ8403907.1"/>
    <property type="molecule type" value="Genomic_DNA"/>
</dbReference>
<accession>A0AAD7SJP9</accession>
<comment type="caution">
    <text evidence="2">The sequence shown here is derived from an EMBL/GenBank/DDBJ whole genome shotgun (WGS) entry which is preliminary data.</text>
</comment>
<evidence type="ECO:0000313" key="3">
    <source>
        <dbReference type="Proteomes" id="UP001221898"/>
    </source>
</evidence>
<protein>
    <submittedName>
        <fullName evidence="2">Uncharacterized protein</fullName>
    </submittedName>
</protein>